<dbReference type="Proteomes" id="UP000464577">
    <property type="component" value="Chromosome"/>
</dbReference>
<dbReference type="KEGG" id="senf:GJR95_10330"/>
<accession>A0A6P1VQ39</accession>
<evidence type="ECO:0000313" key="3">
    <source>
        <dbReference type="Proteomes" id="UP000464577"/>
    </source>
</evidence>
<keyword evidence="3" id="KW-1185">Reference proteome</keyword>
<dbReference type="AlphaFoldDB" id="A0A6P1VQ39"/>
<reference evidence="2 3" key="1">
    <citation type="submission" date="2019-11" db="EMBL/GenBank/DDBJ databases">
        <title>Spirosoma endbachense sp. nov., isolated from a natural salt meadow.</title>
        <authorList>
            <person name="Rojas J."/>
            <person name="Ambika Manirajan B."/>
            <person name="Ratering S."/>
            <person name="Suarez C."/>
            <person name="Geissler-Plaum R."/>
            <person name="Schnell S."/>
        </authorList>
    </citation>
    <scope>NUCLEOTIDE SEQUENCE [LARGE SCALE GENOMIC DNA]</scope>
    <source>
        <strain evidence="2 3">I-24</strain>
    </source>
</reference>
<proteinExistence type="predicted"/>
<dbReference type="InterPro" id="IPR012334">
    <property type="entry name" value="Pectin_lyas_fold"/>
</dbReference>
<sequence>MKRQIQLGWLAVVMIAGLFAGLQSCSKSEDVQVSAPLYQVGQAVSTKIPLQGSIKGTLKADSSYNVTGDVFINEGDTLLIQPGAKVLFDGKGAWCFVVKGSLLSLGTQDKPIYFTVPGSVAVKNETLGSDPTADPAYKGFWGGIAGETMFKNIIIKWTHLDFGGGKLGTSPVSFLANGANAYTLTSKNSDGIVVLEDSWVYGSVDDPMRPFGGRYNVMRNTFEKCGFTGGEAWNVKGGTVGNFAYNLVIGMATNGPKASNDGQATNQPQTNILMYNNTMVANGYRRSADGRGGSLNFENGAKGGYYNNLMVDSKYGPRVVGATASYAGNALVIADTANIKYGYNYNYVDSLKMANQIYPTGFYTKPQTTDIPAPSSFLPASYKLGAVYDGSAVVQKNNPLFVNFPLPYVATKKIADASFVGTWNFRLQPTSPALGKGTTSFGPLTVVPVSERYGSTEITPPSTDIGAYPSNGKGNLH</sequence>
<evidence type="ECO:0000313" key="2">
    <source>
        <dbReference type="EMBL" id="QHV95381.1"/>
    </source>
</evidence>
<evidence type="ECO:0000256" key="1">
    <source>
        <dbReference type="SAM" id="MobiDB-lite"/>
    </source>
</evidence>
<dbReference type="EMBL" id="CP045997">
    <property type="protein sequence ID" value="QHV95381.1"/>
    <property type="molecule type" value="Genomic_DNA"/>
</dbReference>
<gene>
    <name evidence="2" type="ORF">GJR95_10330</name>
</gene>
<dbReference type="SUPFAM" id="SSF51126">
    <property type="entry name" value="Pectin lyase-like"/>
    <property type="match status" value="1"/>
</dbReference>
<name>A0A6P1VQ39_9BACT</name>
<dbReference type="InterPro" id="IPR011050">
    <property type="entry name" value="Pectin_lyase_fold/virulence"/>
</dbReference>
<feature type="region of interest" description="Disordered" evidence="1">
    <location>
        <begin position="455"/>
        <end position="477"/>
    </location>
</feature>
<dbReference type="RefSeq" id="WP_162385792.1">
    <property type="nucleotide sequence ID" value="NZ_CP045997.1"/>
</dbReference>
<evidence type="ECO:0008006" key="4">
    <source>
        <dbReference type="Google" id="ProtNLM"/>
    </source>
</evidence>
<dbReference type="Gene3D" id="2.160.20.10">
    <property type="entry name" value="Single-stranded right-handed beta-helix, Pectin lyase-like"/>
    <property type="match status" value="1"/>
</dbReference>
<protein>
    <recommendedName>
        <fullName evidence="4">Right-handed parallel beta-helix repeat-containing protein</fullName>
    </recommendedName>
</protein>
<organism evidence="2 3">
    <name type="scientific">Spirosoma endbachense</name>
    <dbReference type="NCBI Taxonomy" id="2666025"/>
    <lineage>
        <taxon>Bacteria</taxon>
        <taxon>Pseudomonadati</taxon>
        <taxon>Bacteroidota</taxon>
        <taxon>Cytophagia</taxon>
        <taxon>Cytophagales</taxon>
        <taxon>Cytophagaceae</taxon>
        <taxon>Spirosoma</taxon>
    </lineage>
</organism>
<dbReference type="PROSITE" id="PS51257">
    <property type="entry name" value="PROKAR_LIPOPROTEIN"/>
    <property type="match status" value="1"/>
</dbReference>